<protein>
    <submittedName>
        <fullName evidence="2">Acyl dehydratase</fullName>
    </submittedName>
</protein>
<dbReference type="Pfam" id="PF01575">
    <property type="entry name" value="MaoC_dehydratas"/>
    <property type="match status" value="1"/>
</dbReference>
<dbReference type="GO" id="GO:0019171">
    <property type="term" value="F:(3R)-hydroxyacyl-[acyl-carrier-protein] dehydratase activity"/>
    <property type="evidence" value="ECO:0007669"/>
    <property type="project" value="TreeGrafter"/>
</dbReference>
<dbReference type="EMBL" id="LACD01000032">
    <property type="protein sequence ID" value="KJZ37425.1"/>
    <property type="molecule type" value="Genomic_DNA"/>
</dbReference>
<evidence type="ECO:0000313" key="3">
    <source>
        <dbReference type="Proteomes" id="UP000033500"/>
    </source>
</evidence>
<dbReference type="InterPro" id="IPR050965">
    <property type="entry name" value="UPF0336/Enoyl-CoA_hydratase"/>
</dbReference>
<dbReference type="Gene3D" id="3.10.129.10">
    <property type="entry name" value="Hotdog Thioesterase"/>
    <property type="match status" value="1"/>
</dbReference>
<gene>
    <name evidence="2" type="ORF">VC34_25415</name>
</gene>
<evidence type="ECO:0000259" key="1">
    <source>
        <dbReference type="Pfam" id="PF01575"/>
    </source>
</evidence>
<name>A0A0F4T0A5_PSEFL</name>
<dbReference type="PANTHER" id="PTHR43437:SF3">
    <property type="entry name" value="HYDROXYACYL-THIOESTER DEHYDRATASE TYPE 2, MITOCHONDRIAL"/>
    <property type="match status" value="1"/>
</dbReference>
<accession>A0A0F4T0A5</accession>
<organism evidence="2 3">
    <name type="scientific">Pseudomonas fluorescens</name>
    <dbReference type="NCBI Taxonomy" id="294"/>
    <lineage>
        <taxon>Bacteria</taxon>
        <taxon>Pseudomonadati</taxon>
        <taxon>Pseudomonadota</taxon>
        <taxon>Gammaproteobacteria</taxon>
        <taxon>Pseudomonadales</taxon>
        <taxon>Pseudomonadaceae</taxon>
        <taxon>Pseudomonas</taxon>
    </lineage>
</organism>
<dbReference type="RefSeq" id="WP_046049028.1">
    <property type="nucleotide sequence ID" value="NZ_LACD01000032.1"/>
</dbReference>
<feature type="domain" description="MaoC-like" evidence="1">
    <location>
        <begin position="19"/>
        <end position="119"/>
    </location>
</feature>
<dbReference type="Proteomes" id="UP000033500">
    <property type="component" value="Unassembled WGS sequence"/>
</dbReference>
<dbReference type="SUPFAM" id="SSF54637">
    <property type="entry name" value="Thioesterase/thiol ester dehydrase-isomerase"/>
    <property type="match status" value="1"/>
</dbReference>
<dbReference type="PANTHER" id="PTHR43437">
    <property type="entry name" value="HYDROXYACYL-THIOESTER DEHYDRATASE TYPE 2, MITOCHONDRIAL-RELATED"/>
    <property type="match status" value="1"/>
</dbReference>
<dbReference type="GO" id="GO:0006633">
    <property type="term" value="P:fatty acid biosynthetic process"/>
    <property type="evidence" value="ECO:0007669"/>
    <property type="project" value="TreeGrafter"/>
</dbReference>
<dbReference type="PATRIC" id="fig|294.131.peg.4110"/>
<dbReference type="InterPro" id="IPR029069">
    <property type="entry name" value="HotDog_dom_sf"/>
</dbReference>
<dbReference type="InterPro" id="IPR002539">
    <property type="entry name" value="MaoC-like_dom"/>
</dbReference>
<comment type="caution">
    <text evidence="2">The sequence shown here is derived from an EMBL/GenBank/DDBJ whole genome shotgun (WGS) entry which is preliminary data.</text>
</comment>
<dbReference type="CDD" id="cd03449">
    <property type="entry name" value="R_hydratase"/>
    <property type="match status" value="1"/>
</dbReference>
<dbReference type="AlphaFoldDB" id="A0A0F4T0A5"/>
<reference evidence="2 3" key="1">
    <citation type="submission" date="2015-03" db="EMBL/GenBank/DDBJ databases">
        <title>Comparative genomics of Pseudomonas insights into diversity of traits involved in vanlence and defense.</title>
        <authorList>
            <person name="Qin Y."/>
        </authorList>
    </citation>
    <scope>NUCLEOTIDE SEQUENCE [LARGE SCALE GENOMIC DNA]</scope>
    <source>
        <strain evidence="2 3">C3</strain>
    </source>
</reference>
<proteinExistence type="predicted"/>
<sequence length="161" mass="17741">MISFRQRAAEGLQVGDSFTVSRHFSEEDIQRFATISRDYNPVHFDGRFAEARGFRAPVSHGLLTASLVTEIGGQIGWLASGMTFHFKKPVYAGDTITCHWVITDIDEKGRATAAITMTNEDDIIVLEAQTSGVVPGVKEREILTQMLCEGDHTNGLTAPRE</sequence>
<evidence type="ECO:0000313" key="2">
    <source>
        <dbReference type="EMBL" id="KJZ37425.1"/>
    </source>
</evidence>